<evidence type="ECO:0000313" key="3">
    <source>
        <dbReference type="EMBL" id="MCH99175.1"/>
    </source>
</evidence>
<proteinExistence type="predicted"/>
<name>A0A392NJ99_9FABA</name>
<dbReference type="Proteomes" id="UP000265520">
    <property type="component" value="Unassembled WGS sequence"/>
</dbReference>
<dbReference type="AlphaFoldDB" id="A0A392NJ99"/>
<dbReference type="InterPro" id="IPR036390">
    <property type="entry name" value="WH_DNA-bd_sf"/>
</dbReference>
<accession>A0A392NJ99</accession>
<dbReference type="EMBL" id="LXQA010039584">
    <property type="protein sequence ID" value="MCH99175.1"/>
    <property type="molecule type" value="Genomic_DNA"/>
</dbReference>
<dbReference type="GO" id="GO:0006952">
    <property type="term" value="P:defense response"/>
    <property type="evidence" value="ECO:0007669"/>
    <property type="project" value="InterPro"/>
</dbReference>
<dbReference type="InterPro" id="IPR044974">
    <property type="entry name" value="Disease_R_plants"/>
</dbReference>
<protein>
    <submittedName>
        <fullName evidence="3">NBS-LRR resistance protein</fullName>
    </submittedName>
</protein>
<reference evidence="3 4" key="1">
    <citation type="journal article" date="2018" name="Front. Plant Sci.">
        <title>Red Clover (Trifolium pratense) and Zigzag Clover (T. medium) - A Picture of Genomic Similarities and Differences.</title>
        <authorList>
            <person name="Dluhosova J."/>
            <person name="Istvanek J."/>
            <person name="Nedelnik J."/>
            <person name="Repkova J."/>
        </authorList>
    </citation>
    <scope>NUCLEOTIDE SEQUENCE [LARGE SCALE GENOMIC DNA]</scope>
    <source>
        <strain evidence="4">cv. 10/8</strain>
        <tissue evidence="3">Leaf</tissue>
    </source>
</reference>
<dbReference type="Pfam" id="PF23282">
    <property type="entry name" value="WHD_ROQ1"/>
    <property type="match status" value="1"/>
</dbReference>
<comment type="caution">
    <text evidence="3">The sequence shown here is derived from an EMBL/GenBank/DDBJ whole genome shotgun (WGS) entry which is preliminary data.</text>
</comment>
<evidence type="ECO:0000313" key="4">
    <source>
        <dbReference type="Proteomes" id="UP000265520"/>
    </source>
</evidence>
<organism evidence="3 4">
    <name type="scientific">Trifolium medium</name>
    <dbReference type="NCBI Taxonomy" id="97028"/>
    <lineage>
        <taxon>Eukaryota</taxon>
        <taxon>Viridiplantae</taxon>
        <taxon>Streptophyta</taxon>
        <taxon>Embryophyta</taxon>
        <taxon>Tracheophyta</taxon>
        <taxon>Spermatophyta</taxon>
        <taxon>Magnoliopsida</taxon>
        <taxon>eudicotyledons</taxon>
        <taxon>Gunneridae</taxon>
        <taxon>Pentapetalae</taxon>
        <taxon>rosids</taxon>
        <taxon>fabids</taxon>
        <taxon>Fabales</taxon>
        <taxon>Fabaceae</taxon>
        <taxon>Papilionoideae</taxon>
        <taxon>50 kb inversion clade</taxon>
        <taxon>NPAAA clade</taxon>
        <taxon>Hologalegina</taxon>
        <taxon>IRL clade</taxon>
        <taxon>Trifolieae</taxon>
        <taxon>Trifolium</taxon>
    </lineage>
</organism>
<evidence type="ECO:0000259" key="2">
    <source>
        <dbReference type="Pfam" id="PF23282"/>
    </source>
</evidence>
<feature type="non-terminal residue" evidence="3">
    <location>
        <position position="180"/>
    </location>
</feature>
<feature type="domain" description="Disease resistance protein Roq1-like winged-helix" evidence="2">
    <location>
        <begin position="104"/>
        <end position="174"/>
    </location>
</feature>
<dbReference type="PANTHER" id="PTHR11017:SF271">
    <property type="entry name" value="DISEASE RESISTANCE PROTEIN (TIR-NBS-LRR CLASS) FAMILY"/>
    <property type="match status" value="1"/>
</dbReference>
<sequence>MDLLRSCGVDRVYKIQEMNESESLELFSWHAFKQPSPTKAFATHSTDVVAYSGRLPLALEELGSYLYKCEIQEWRRVLEELKRTPNDEVYKKLKVSFDGLKHVIEKQIFLDIVCFFIGMDKNDVLQTLNRSTQLPTLVIRILEEKSLVTVDENNKIQMHVLLQAMAREIIKRESSYMSDQ</sequence>
<keyword evidence="1" id="KW-0677">Repeat</keyword>
<dbReference type="InterPro" id="IPR027417">
    <property type="entry name" value="P-loop_NTPase"/>
</dbReference>
<evidence type="ECO:0000256" key="1">
    <source>
        <dbReference type="ARBA" id="ARBA00022737"/>
    </source>
</evidence>
<dbReference type="InterPro" id="IPR058192">
    <property type="entry name" value="WHD_ROQ1-like"/>
</dbReference>
<gene>
    <name evidence="3" type="ORF">A2U01_0020186</name>
</gene>
<dbReference type="SUPFAM" id="SSF46785">
    <property type="entry name" value="Winged helix' DNA-binding domain"/>
    <property type="match status" value="1"/>
</dbReference>
<dbReference type="InterPro" id="IPR042197">
    <property type="entry name" value="Apaf_helical"/>
</dbReference>
<dbReference type="PANTHER" id="PTHR11017">
    <property type="entry name" value="LEUCINE-RICH REPEAT-CONTAINING PROTEIN"/>
    <property type="match status" value="1"/>
</dbReference>
<dbReference type="Gene3D" id="1.10.8.430">
    <property type="entry name" value="Helical domain of apoptotic protease-activating factors"/>
    <property type="match status" value="1"/>
</dbReference>
<keyword evidence="4" id="KW-1185">Reference proteome</keyword>
<dbReference type="SUPFAM" id="SSF52540">
    <property type="entry name" value="P-loop containing nucleoside triphosphate hydrolases"/>
    <property type="match status" value="1"/>
</dbReference>